<organism evidence="3">
    <name type="scientific">Microvirga ossetica</name>
    <dbReference type="NCBI Taxonomy" id="1882682"/>
    <lineage>
        <taxon>Bacteria</taxon>
        <taxon>Pseudomonadati</taxon>
        <taxon>Pseudomonadota</taxon>
        <taxon>Alphaproteobacteria</taxon>
        <taxon>Hyphomicrobiales</taxon>
        <taxon>Methylobacteriaceae</taxon>
        <taxon>Microvirga</taxon>
    </lineage>
</organism>
<dbReference type="KEGG" id="moc:BB934_23850"/>
<feature type="transmembrane region" description="Helical" evidence="1">
    <location>
        <begin position="42"/>
        <end position="62"/>
    </location>
</feature>
<keyword evidence="1" id="KW-1133">Transmembrane helix</keyword>
<evidence type="ECO:0000259" key="2">
    <source>
        <dbReference type="Pfam" id="PF07885"/>
    </source>
</evidence>
<protein>
    <submittedName>
        <fullName evidence="3">Metal transporter</fullName>
    </submittedName>
</protein>
<evidence type="ECO:0000313" key="3">
    <source>
        <dbReference type="EMBL" id="ANY80890.1"/>
    </source>
</evidence>
<reference evidence="3" key="1">
    <citation type="submission" date="2016-07" db="EMBL/GenBank/DDBJ databases">
        <title>Microvirga ossetica sp. nov. a new species of rhizobia isolated from root nodules of the legume species Vicia alpestris Steven originated from North Ossetia region in the Caucasus.</title>
        <authorList>
            <person name="Safronova V.I."/>
            <person name="Kuznetsova I.G."/>
            <person name="Sazanova A.L."/>
            <person name="Belimov A."/>
            <person name="Andronov E."/>
            <person name="Osledkin Y.S."/>
            <person name="Onishchuk O.P."/>
            <person name="Kurchak O.N."/>
            <person name="Shaposhnikov A.I."/>
            <person name="Willems A."/>
            <person name="Tikhonovich I.A."/>
        </authorList>
    </citation>
    <scope>NUCLEOTIDE SEQUENCE [LARGE SCALE GENOMIC DNA]</scope>
    <source>
        <strain evidence="3">V5/3M</strain>
    </source>
</reference>
<name>A0A1B2ELM7_9HYPH</name>
<evidence type="ECO:0000256" key="1">
    <source>
        <dbReference type="SAM" id="Phobius"/>
    </source>
</evidence>
<gene>
    <name evidence="3" type="ORF">BB934_23850</name>
</gene>
<dbReference type="Pfam" id="PF07885">
    <property type="entry name" value="Ion_trans_2"/>
    <property type="match status" value="1"/>
</dbReference>
<dbReference type="OrthoDB" id="2974133at2"/>
<feature type="transmembrane region" description="Helical" evidence="1">
    <location>
        <begin position="6"/>
        <end position="30"/>
    </location>
</feature>
<feature type="domain" description="Potassium channel" evidence="2">
    <location>
        <begin position="61"/>
        <end position="132"/>
    </location>
</feature>
<keyword evidence="1" id="KW-0812">Transmembrane</keyword>
<dbReference type="EMBL" id="CP016616">
    <property type="protein sequence ID" value="ANY80890.1"/>
    <property type="molecule type" value="Genomic_DNA"/>
</dbReference>
<keyword evidence="1" id="KW-0472">Membrane</keyword>
<dbReference type="Gene3D" id="1.10.287.70">
    <property type="match status" value="1"/>
</dbReference>
<dbReference type="InterPro" id="IPR013099">
    <property type="entry name" value="K_chnl_dom"/>
</dbReference>
<feature type="transmembrane region" description="Helical" evidence="1">
    <location>
        <begin position="113"/>
        <end position="131"/>
    </location>
</feature>
<sequence length="152" mass="16703">MLRQILVGAAVSLGNIAIHALLMAAVLWAARTAVAIATFRQSLQLIAVMIATVSFLMAAHLAEVLVWALAYAIVGAAPDDTDLIYFAFVNYTTLGYGDVTPIERWHLLGPMTAMNGVLLFGWSTAVIFEILRRAMTTIRSEEGRRKRRGWPE</sequence>
<dbReference type="SUPFAM" id="SSF81324">
    <property type="entry name" value="Voltage-gated potassium channels"/>
    <property type="match status" value="1"/>
</dbReference>
<proteinExistence type="predicted"/>
<dbReference type="RefSeq" id="WP_099511961.1">
    <property type="nucleotide sequence ID" value="NZ_CP016616.1"/>
</dbReference>
<dbReference type="AlphaFoldDB" id="A0A1B2ELM7"/>
<accession>A0A1B2ELM7</accession>